<dbReference type="KEGG" id="xla:108705023"/>
<feature type="chain" id="PRO_5041070012" evidence="1">
    <location>
        <begin position="16"/>
        <end position="293"/>
    </location>
</feature>
<dbReference type="InterPro" id="IPR035940">
    <property type="entry name" value="CAP_sf"/>
</dbReference>
<sequence length="293" mass="33259">MWLLALMLIVSLCDARQLDPTPTYTNERFVNDLLNAHNDIRNEFGKQAANMLHMSWDVGLAKLAQAWTIYCKKEPNPHLNKESIYPRFKQVGENLYMGPSIDIFKIVTNWGLESNFYNFKNNSCTPGKDCSHFTQIVWASTYKVGCGAAYCAHKFAYVVTCTYGPRGNVPGQVPFIQGVKCSNCGGEKCNVASCGNPSRDDNYGDYNFCPPFATIDCYRLARGNVRVNNEKVRVGRECPDCIYTDSNGESVNEDQFDYVDYSPGNFSVSHSSAVQRTAYSYFMYFMYSFMIWK</sequence>
<dbReference type="STRING" id="8355.A0A310TR27"/>
<dbReference type="Pfam" id="PF00188">
    <property type="entry name" value="CAP"/>
    <property type="match status" value="1"/>
</dbReference>
<evidence type="ECO:0000313" key="3">
    <source>
        <dbReference type="Proteomes" id="UP000186698"/>
    </source>
</evidence>
<protein>
    <submittedName>
        <fullName evidence="4">GLIPR1-like protein 1</fullName>
    </submittedName>
</protein>
<feature type="domain" description="SCP" evidence="2">
    <location>
        <begin position="28"/>
        <end position="171"/>
    </location>
</feature>
<keyword evidence="1" id="KW-0732">Signal</keyword>
<dbReference type="InterPro" id="IPR001283">
    <property type="entry name" value="CRISP-related"/>
</dbReference>
<dbReference type="AlphaFoldDB" id="A0A310TR27"/>
<feature type="signal peptide" evidence="1">
    <location>
        <begin position="1"/>
        <end position="15"/>
    </location>
</feature>
<dbReference type="SUPFAM" id="SSF55797">
    <property type="entry name" value="PR-1-like"/>
    <property type="match status" value="1"/>
</dbReference>
<dbReference type="PANTHER" id="PTHR10334">
    <property type="entry name" value="CYSTEINE-RICH SECRETORY PROTEIN-RELATED"/>
    <property type="match status" value="1"/>
</dbReference>
<keyword evidence="3" id="KW-1185">Reference proteome</keyword>
<evidence type="ECO:0000256" key="1">
    <source>
        <dbReference type="SAM" id="SignalP"/>
    </source>
</evidence>
<gene>
    <name evidence="4" type="primary">LOC108705023</name>
</gene>
<dbReference type="CTD" id="108705023"/>
<accession>A0A310TR27</accession>
<proteinExistence type="predicted"/>
<dbReference type="RefSeq" id="XP_018097284.2">
    <property type="nucleotide sequence ID" value="XM_018241795.2"/>
</dbReference>
<dbReference type="InterPro" id="IPR014044">
    <property type="entry name" value="CAP_dom"/>
</dbReference>
<evidence type="ECO:0000313" key="4">
    <source>
        <dbReference type="RefSeq" id="XP_018097284.2"/>
    </source>
</evidence>
<organism evidence="3 4">
    <name type="scientific">Xenopus laevis</name>
    <name type="common">African clawed frog</name>
    <dbReference type="NCBI Taxonomy" id="8355"/>
    <lineage>
        <taxon>Eukaryota</taxon>
        <taxon>Metazoa</taxon>
        <taxon>Chordata</taxon>
        <taxon>Craniata</taxon>
        <taxon>Vertebrata</taxon>
        <taxon>Euteleostomi</taxon>
        <taxon>Amphibia</taxon>
        <taxon>Batrachia</taxon>
        <taxon>Anura</taxon>
        <taxon>Pipoidea</taxon>
        <taxon>Pipidae</taxon>
        <taxon>Xenopodinae</taxon>
        <taxon>Xenopus</taxon>
        <taxon>Xenopus</taxon>
    </lineage>
</organism>
<dbReference type="PaxDb" id="8355-A0A310TR27"/>
<name>A0A310TR27_XENLA</name>
<reference evidence="4" key="1">
    <citation type="submission" date="2025-08" db="UniProtKB">
        <authorList>
            <consortium name="RefSeq"/>
        </authorList>
    </citation>
    <scope>IDENTIFICATION</scope>
    <source>
        <strain evidence="4">J_2021</strain>
        <tissue evidence="4">Erythrocytes</tissue>
    </source>
</reference>
<dbReference type="GO" id="GO:0005615">
    <property type="term" value="C:extracellular space"/>
    <property type="evidence" value="ECO:0000318"/>
    <property type="project" value="GO_Central"/>
</dbReference>
<dbReference type="Gene3D" id="3.40.33.10">
    <property type="entry name" value="CAP"/>
    <property type="match status" value="1"/>
</dbReference>
<dbReference type="PRINTS" id="PR00837">
    <property type="entry name" value="V5TPXLIKE"/>
</dbReference>
<evidence type="ECO:0000259" key="2">
    <source>
        <dbReference type="SMART" id="SM00198"/>
    </source>
</evidence>
<dbReference type="GeneID" id="108705023"/>
<dbReference type="SMART" id="SM00198">
    <property type="entry name" value="SCP"/>
    <property type="match status" value="1"/>
</dbReference>
<dbReference type="OrthoDB" id="43654at2759"/>
<dbReference type="Proteomes" id="UP000186698">
    <property type="component" value="Chromosome 3L"/>
</dbReference>
<accession>A0A974BRN5</accession>